<feature type="domain" description="EamA" evidence="3">
    <location>
        <begin position="24"/>
        <end position="160"/>
    </location>
</feature>
<dbReference type="AlphaFoldDB" id="A0A1U7HS33"/>
<dbReference type="PANTHER" id="PTHR22911:SF137">
    <property type="entry name" value="SOLUTE CARRIER FAMILY 35 MEMBER G2-RELATED"/>
    <property type="match status" value="1"/>
</dbReference>
<name>A0A1U7HS33_9CHRO</name>
<keyword evidence="2" id="KW-0472">Membrane</keyword>
<keyword evidence="2" id="KW-0812">Transmembrane</keyword>
<feature type="transmembrane region" description="Helical" evidence="2">
    <location>
        <begin position="143"/>
        <end position="160"/>
    </location>
</feature>
<sequence>MLGFTLVFLSSLCLAAQNVLLRVVFVNSFIFGILPFGGFVIPSLANSLLLLQLRAVFMLPLIVLLAPKLHDTTWINLKQLLQPQSRPLFIKAFISSFSLFLSLALLFIAIAKIPAGVATVLFFIHPAITVILAWRIFGDRPTWLRWGVLVIVFTGSFLVVPSFTTTTDSDTLIGISAALGAGVAYAIQGILAQICFRAIHPVPFTVVSCTVILVFSSLSLLFVNIEVADVWSILGIVSLIAALLTLAGQLLYNFGIHLANAVIASIVAISNPTSTAILAWLIIQEALQGRQILGVALVTLGVGLLSQDARKTKNSS</sequence>
<dbReference type="InterPro" id="IPR037185">
    <property type="entry name" value="EmrE-like"/>
</dbReference>
<reference evidence="4 5" key="1">
    <citation type="submission" date="2016-11" db="EMBL/GenBank/DDBJ databases">
        <title>Draft Genome Sequences of Nine Cyanobacterial Strains from Diverse Habitats.</title>
        <authorList>
            <person name="Zhu T."/>
            <person name="Hou S."/>
            <person name="Lu X."/>
            <person name="Hess W.R."/>
        </authorList>
    </citation>
    <scope>NUCLEOTIDE SEQUENCE [LARGE SCALE GENOMIC DNA]</scope>
    <source>
        <strain evidence="4 5">5.2 s.c.1</strain>
    </source>
</reference>
<evidence type="ECO:0000256" key="2">
    <source>
        <dbReference type="SAM" id="Phobius"/>
    </source>
</evidence>
<evidence type="ECO:0000259" key="3">
    <source>
        <dbReference type="Pfam" id="PF00892"/>
    </source>
</evidence>
<accession>A0A1U7HS33</accession>
<feature type="transmembrane region" description="Helical" evidence="2">
    <location>
        <begin position="172"/>
        <end position="192"/>
    </location>
</feature>
<comment type="caution">
    <text evidence="4">The sequence shown here is derived from an EMBL/GenBank/DDBJ whole genome shotgun (WGS) entry which is preliminary data.</text>
</comment>
<dbReference type="STRING" id="247279.NIES1031_11320"/>
<comment type="similarity">
    <text evidence="1">Belongs to the EamA transporter family.</text>
</comment>
<gene>
    <name evidence="4" type="ORF">NIES1031_11320</name>
</gene>
<feature type="domain" description="EamA" evidence="3">
    <location>
        <begin position="173"/>
        <end position="306"/>
    </location>
</feature>
<dbReference type="OrthoDB" id="517612at2"/>
<feature type="transmembrane region" description="Helical" evidence="2">
    <location>
        <begin position="117"/>
        <end position="136"/>
    </location>
</feature>
<feature type="transmembrane region" description="Helical" evidence="2">
    <location>
        <begin position="88"/>
        <end position="111"/>
    </location>
</feature>
<dbReference type="RefSeq" id="WP_073549489.1">
    <property type="nucleotide sequence ID" value="NZ_CAWMVK010000042.1"/>
</dbReference>
<keyword evidence="5" id="KW-1185">Reference proteome</keyword>
<dbReference type="Pfam" id="PF00892">
    <property type="entry name" value="EamA"/>
    <property type="match status" value="2"/>
</dbReference>
<dbReference type="Proteomes" id="UP000185984">
    <property type="component" value="Unassembled WGS sequence"/>
</dbReference>
<keyword evidence="2" id="KW-1133">Transmembrane helix</keyword>
<dbReference type="PANTHER" id="PTHR22911">
    <property type="entry name" value="ACYL-MALONYL CONDENSING ENZYME-RELATED"/>
    <property type="match status" value="1"/>
</dbReference>
<feature type="transmembrane region" description="Helical" evidence="2">
    <location>
        <begin position="204"/>
        <end position="225"/>
    </location>
</feature>
<feature type="transmembrane region" description="Helical" evidence="2">
    <location>
        <begin position="259"/>
        <end position="283"/>
    </location>
</feature>
<dbReference type="InterPro" id="IPR000620">
    <property type="entry name" value="EamA_dom"/>
</dbReference>
<evidence type="ECO:0000256" key="1">
    <source>
        <dbReference type="ARBA" id="ARBA00007362"/>
    </source>
</evidence>
<dbReference type="SUPFAM" id="SSF103481">
    <property type="entry name" value="Multidrug resistance efflux transporter EmrE"/>
    <property type="match status" value="2"/>
</dbReference>
<evidence type="ECO:0000313" key="4">
    <source>
        <dbReference type="EMBL" id="OKH26344.1"/>
    </source>
</evidence>
<proteinExistence type="inferred from homology"/>
<feature type="transmembrane region" description="Helical" evidence="2">
    <location>
        <begin position="39"/>
        <end position="67"/>
    </location>
</feature>
<dbReference type="EMBL" id="MRCC01000008">
    <property type="protein sequence ID" value="OKH26344.1"/>
    <property type="molecule type" value="Genomic_DNA"/>
</dbReference>
<evidence type="ECO:0000313" key="5">
    <source>
        <dbReference type="Proteomes" id="UP000185984"/>
    </source>
</evidence>
<feature type="transmembrane region" description="Helical" evidence="2">
    <location>
        <begin position="289"/>
        <end position="306"/>
    </location>
</feature>
<protein>
    <recommendedName>
        <fullName evidence="3">EamA domain-containing protein</fullName>
    </recommendedName>
</protein>
<feature type="transmembrane region" description="Helical" evidence="2">
    <location>
        <begin position="231"/>
        <end position="252"/>
    </location>
</feature>
<dbReference type="GO" id="GO:0016020">
    <property type="term" value="C:membrane"/>
    <property type="evidence" value="ECO:0007669"/>
    <property type="project" value="InterPro"/>
</dbReference>
<organism evidence="4 5">
    <name type="scientific">Chroogloeocystis siderophila 5.2 s.c.1</name>
    <dbReference type="NCBI Taxonomy" id="247279"/>
    <lineage>
        <taxon>Bacteria</taxon>
        <taxon>Bacillati</taxon>
        <taxon>Cyanobacteriota</taxon>
        <taxon>Cyanophyceae</taxon>
        <taxon>Oscillatoriophycideae</taxon>
        <taxon>Chroococcales</taxon>
        <taxon>Chroococcaceae</taxon>
        <taxon>Chroogloeocystis</taxon>
    </lineage>
</organism>